<gene>
    <name evidence="2" type="ORF">LTR05_005037</name>
</gene>
<comment type="caution">
    <text evidence="2">The sequence shown here is derived from an EMBL/GenBank/DDBJ whole genome shotgun (WGS) entry which is preliminary data.</text>
</comment>
<feature type="compositionally biased region" description="Basic and acidic residues" evidence="1">
    <location>
        <begin position="156"/>
        <end position="181"/>
    </location>
</feature>
<name>A0AAN7T1G2_9EURO</name>
<evidence type="ECO:0000313" key="2">
    <source>
        <dbReference type="EMBL" id="KAK5085749.1"/>
    </source>
</evidence>
<keyword evidence="3" id="KW-1185">Reference proteome</keyword>
<proteinExistence type="predicted"/>
<feature type="region of interest" description="Disordered" evidence="1">
    <location>
        <begin position="1"/>
        <end position="103"/>
    </location>
</feature>
<accession>A0AAN7T1G2</accession>
<organism evidence="2 3">
    <name type="scientific">Lithohypha guttulata</name>
    <dbReference type="NCBI Taxonomy" id="1690604"/>
    <lineage>
        <taxon>Eukaryota</taxon>
        <taxon>Fungi</taxon>
        <taxon>Dikarya</taxon>
        <taxon>Ascomycota</taxon>
        <taxon>Pezizomycotina</taxon>
        <taxon>Eurotiomycetes</taxon>
        <taxon>Chaetothyriomycetidae</taxon>
        <taxon>Chaetothyriales</taxon>
        <taxon>Trichomeriaceae</taxon>
        <taxon>Lithohypha</taxon>
    </lineage>
</organism>
<feature type="compositionally biased region" description="Polar residues" evidence="1">
    <location>
        <begin position="1"/>
        <end position="12"/>
    </location>
</feature>
<evidence type="ECO:0000256" key="1">
    <source>
        <dbReference type="SAM" id="MobiDB-lite"/>
    </source>
</evidence>
<dbReference type="EMBL" id="JAVRRJ010000004">
    <property type="protein sequence ID" value="KAK5085749.1"/>
    <property type="molecule type" value="Genomic_DNA"/>
</dbReference>
<evidence type="ECO:0000313" key="3">
    <source>
        <dbReference type="Proteomes" id="UP001309876"/>
    </source>
</evidence>
<protein>
    <submittedName>
        <fullName evidence="2">Uncharacterized protein</fullName>
    </submittedName>
</protein>
<dbReference type="Proteomes" id="UP001309876">
    <property type="component" value="Unassembled WGS sequence"/>
</dbReference>
<reference evidence="2 3" key="1">
    <citation type="submission" date="2023-08" db="EMBL/GenBank/DDBJ databases">
        <title>Black Yeasts Isolated from many extreme environments.</title>
        <authorList>
            <person name="Coleine C."/>
            <person name="Stajich J.E."/>
            <person name="Selbmann L."/>
        </authorList>
    </citation>
    <scope>NUCLEOTIDE SEQUENCE [LARGE SCALE GENOMIC DNA]</scope>
    <source>
        <strain evidence="2 3">CCFEE 5910</strain>
    </source>
</reference>
<feature type="compositionally biased region" description="Polar residues" evidence="1">
    <location>
        <begin position="61"/>
        <end position="76"/>
    </location>
</feature>
<sequence length="246" mass="27054">MPRSARASSVSTAPKKRTTKRSASKQAQSYEIPESPQSPSQDDQPRQSIESSSEAGDKPSLSKNQRGRSMSSTASTMVEDHDATPTLSKPSRKRTTSVELPNYPIPGFEALEAVNGLYQRLRDSQTEIERLSKENGRLVLQEQASSAMVGSLQAELKTEKDKTRRAQQAQEKEAEATHHHAEKRLSEMVTCLQSFGSAALKIMPLLDVLTGAADIEYDDAAEKLYRIIKDQTTSASASKTKEDVKD</sequence>
<dbReference type="AlphaFoldDB" id="A0AAN7T1G2"/>
<feature type="compositionally biased region" description="Low complexity" evidence="1">
    <location>
        <begin position="28"/>
        <end position="49"/>
    </location>
</feature>
<feature type="region of interest" description="Disordered" evidence="1">
    <location>
        <begin position="150"/>
        <end position="181"/>
    </location>
</feature>
<feature type="compositionally biased region" description="Basic residues" evidence="1">
    <location>
        <begin position="14"/>
        <end position="23"/>
    </location>
</feature>